<feature type="region of interest" description="Disordered" evidence="2">
    <location>
        <begin position="169"/>
        <end position="225"/>
    </location>
</feature>
<dbReference type="EMBL" id="PYFQ01000010">
    <property type="protein sequence ID" value="PSK36906.1"/>
    <property type="molecule type" value="Genomic_DNA"/>
</dbReference>
<keyword evidence="5" id="KW-1185">Reference proteome</keyword>
<dbReference type="InterPro" id="IPR036047">
    <property type="entry name" value="F-box-like_dom_sf"/>
</dbReference>
<feature type="region of interest" description="Disordered" evidence="2">
    <location>
        <begin position="732"/>
        <end position="834"/>
    </location>
</feature>
<dbReference type="PROSITE" id="PS50005">
    <property type="entry name" value="TPR"/>
    <property type="match status" value="1"/>
</dbReference>
<feature type="compositionally biased region" description="Basic and acidic residues" evidence="2">
    <location>
        <begin position="744"/>
        <end position="765"/>
    </location>
</feature>
<dbReference type="OrthoDB" id="629492at2759"/>
<name>A0A2P7YLR2_9ASCO</name>
<dbReference type="SUPFAM" id="SSF81383">
    <property type="entry name" value="F-box domain"/>
    <property type="match status" value="1"/>
</dbReference>
<feature type="compositionally biased region" description="Basic and acidic residues" evidence="2">
    <location>
        <begin position="174"/>
        <end position="185"/>
    </location>
</feature>
<feature type="compositionally biased region" description="Basic and acidic residues" evidence="2">
    <location>
        <begin position="795"/>
        <end position="818"/>
    </location>
</feature>
<dbReference type="SUPFAM" id="SSF52047">
    <property type="entry name" value="RNI-like"/>
    <property type="match status" value="1"/>
</dbReference>
<dbReference type="Pfam" id="PF12937">
    <property type="entry name" value="F-box-like"/>
    <property type="match status" value="1"/>
</dbReference>
<dbReference type="InterPro" id="IPR001810">
    <property type="entry name" value="F-box_dom"/>
</dbReference>
<dbReference type="Gene3D" id="1.20.1280.50">
    <property type="match status" value="1"/>
</dbReference>
<protein>
    <recommendedName>
        <fullName evidence="3">F-box domain-containing protein</fullName>
    </recommendedName>
</protein>
<reference evidence="4 5" key="1">
    <citation type="submission" date="2018-03" db="EMBL/GenBank/DDBJ databases">
        <title>Candida pseudohaemulonii genome assembly and annotation.</title>
        <authorList>
            <person name="Munoz J.F."/>
            <person name="Gade L.G."/>
            <person name="Chow N.A."/>
            <person name="Litvintseva A.P."/>
            <person name="Loparev V.N."/>
            <person name="Cuomo C.A."/>
        </authorList>
    </citation>
    <scope>NUCLEOTIDE SEQUENCE [LARGE SCALE GENOMIC DNA]</scope>
    <source>
        <strain evidence="4 5">B12108</strain>
    </source>
</reference>
<dbReference type="InterPro" id="IPR032675">
    <property type="entry name" value="LRR_dom_sf"/>
</dbReference>
<dbReference type="GO" id="GO:0006364">
    <property type="term" value="P:rRNA processing"/>
    <property type="evidence" value="ECO:0007669"/>
    <property type="project" value="InterPro"/>
</dbReference>
<evidence type="ECO:0000313" key="4">
    <source>
        <dbReference type="EMBL" id="PSK36906.1"/>
    </source>
</evidence>
<dbReference type="Gene3D" id="3.80.10.10">
    <property type="entry name" value="Ribonuclease Inhibitor"/>
    <property type="match status" value="1"/>
</dbReference>
<accession>A0A2P7YLR2</accession>
<feature type="domain" description="F-box" evidence="3">
    <location>
        <begin position="225"/>
        <end position="272"/>
    </location>
</feature>
<dbReference type="STRING" id="418784.A0A2P7YLR2"/>
<dbReference type="SUPFAM" id="SSF48452">
    <property type="entry name" value="TPR-like"/>
    <property type="match status" value="1"/>
</dbReference>
<dbReference type="GO" id="GO:0030515">
    <property type="term" value="F:snoRNA binding"/>
    <property type="evidence" value="ECO:0007669"/>
    <property type="project" value="InterPro"/>
</dbReference>
<keyword evidence="1" id="KW-0802">TPR repeat</keyword>
<evidence type="ECO:0000256" key="1">
    <source>
        <dbReference type="PROSITE-ProRule" id="PRU00339"/>
    </source>
</evidence>
<dbReference type="SMART" id="SM00256">
    <property type="entry name" value="FBOX"/>
    <property type="match status" value="1"/>
</dbReference>
<gene>
    <name evidence="4" type="ORF">C7M61_003770</name>
</gene>
<organism evidence="4 5">
    <name type="scientific">Candidozyma pseudohaemuli</name>
    <dbReference type="NCBI Taxonomy" id="418784"/>
    <lineage>
        <taxon>Eukaryota</taxon>
        <taxon>Fungi</taxon>
        <taxon>Dikarya</taxon>
        <taxon>Ascomycota</taxon>
        <taxon>Saccharomycotina</taxon>
        <taxon>Pichiomycetes</taxon>
        <taxon>Metschnikowiaceae</taxon>
        <taxon>Candidozyma</taxon>
    </lineage>
</organism>
<comment type="caution">
    <text evidence="4">The sequence shown here is derived from an EMBL/GenBank/DDBJ whole genome shotgun (WGS) entry which is preliminary data.</text>
</comment>
<feature type="region of interest" description="Disordered" evidence="2">
    <location>
        <begin position="917"/>
        <end position="939"/>
    </location>
</feature>
<dbReference type="Pfam" id="PF08297">
    <property type="entry name" value="U3_snoRNA_assoc"/>
    <property type="match status" value="1"/>
</dbReference>
<sequence>MEKDEEAYEAGIEAAISRFKKKDYSRCLGLLNELVLHLQETLPSEITKIRKYYNLTPRPLMGVPCHPRLLSVLDHRAATYEKLGNLPRALKDAQKAMTLDPLDPKGYLRAAKLWGKEGKDVDAYKALQRGIYTIDRALEKHDVPISQNLLNQLRTKYGELNRQLKRKRLASEASLKKPTPEDSIKKAKSFSASGLQRKLDEMLPLPRSSSAPQALEPRHIPKSSSDPLERLPVDLIEQIFLYLPVRSLLRSHLVCKDWYALLTSMPSLYSDIFSLRHRGTAPEYFGGLKLMKKVSQYSYQKSVCSVKLWSTYDAIHLGRILENIVSDETLKLRKLEIVNRDFSWQLLLNKLEKCKWKLENLSTIEKLRFVINRPLVNPQLLLHLYPQLTELDLVVADEVANIPYDTLTPTSDIYKKFLQELSATTSLESLKGLSYINQESYIIIRPLAQPQLLKLRFPALTRLTFVGVNFKNLTHEFGEFICCCDQLENLYLEKNEQLPIRTLLRLLQLFEAKFKLKRLTIREEGELRHSNLNDVEEDSLPCLSELEHLDIYGSSLSSKGLLKLLTIANAGFKLSSLNLGKSRFVFFRRDQFVTGHEVLEFSLVFQIAPHLQTLYLNEMDIDNLSMKLLHNDLANACGYDNIKLKKLDLSFCQKINGIGIMNLLNFSSSQPSNPKTLHLDELILDGLDIHKGSSNLLMNKEIVKLIRNDPTKTTWMQKDAYLRKWNKIPRRMAPVTRQASKKIKFTDDGELPENHEPITVDKSESEPEESESDSDSDEAPEEESISASKAKTLKQQKEQEKLEQERRKQEKQKRKEQDLVYQQQQQEKKKRLEELVASQELPDLLPEELLQEVSSTPEQPQGKHMRTEDLENEYAEMRKKAKLEKLKQLKQQRTLAIKKGPVHVQVQLFGLTKKSVPKADPKVVESKSSWLNRDSLRRK</sequence>
<dbReference type="Gene3D" id="1.25.40.10">
    <property type="entry name" value="Tetratricopeptide repeat domain"/>
    <property type="match status" value="1"/>
</dbReference>
<evidence type="ECO:0000313" key="5">
    <source>
        <dbReference type="Proteomes" id="UP000241107"/>
    </source>
</evidence>
<proteinExistence type="predicted"/>
<dbReference type="VEuPathDB" id="FungiDB:C7M61_003770"/>
<dbReference type="RefSeq" id="XP_024712779.1">
    <property type="nucleotide sequence ID" value="XM_024859105.1"/>
</dbReference>
<dbReference type="Proteomes" id="UP000241107">
    <property type="component" value="Unassembled WGS sequence"/>
</dbReference>
<evidence type="ECO:0000256" key="2">
    <source>
        <dbReference type="SAM" id="MobiDB-lite"/>
    </source>
</evidence>
<dbReference type="InterPro" id="IPR019734">
    <property type="entry name" value="TPR_rpt"/>
</dbReference>
<feature type="compositionally biased region" description="Acidic residues" evidence="2">
    <location>
        <begin position="766"/>
        <end position="784"/>
    </location>
</feature>
<dbReference type="PROSITE" id="PS50181">
    <property type="entry name" value="FBOX"/>
    <property type="match status" value="1"/>
</dbReference>
<feature type="repeat" description="TPR" evidence="1">
    <location>
        <begin position="70"/>
        <end position="103"/>
    </location>
</feature>
<dbReference type="InterPro" id="IPR011990">
    <property type="entry name" value="TPR-like_helical_dom_sf"/>
</dbReference>
<dbReference type="InterPro" id="IPR013268">
    <property type="entry name" value="UTP16"/>
</dbReference>
<dbReference type="AlphaFoldDB" id="A0A2P7YLR2"/>
<evidence type="ECO:0000259" key="3">
    <source>
        <dbReference type="PROSITE" id="PS50181"/>
    </source>
</evidence>
<dbReference type="GeneID" id="36567158"/>